<name>A0A6H3F8D9_9BACT</name>
<dbReference type="GO" id="GO:0003676">
    <property type="term" value="F:nucleic acid binding"/>
    <property type="evidence" value="ECO:0007669"/>
    <property type="project" value="InterPro"/>
</dbReference>
<dbReference type="InterPro" id="IPR012337">
    <property type="entry name" value="RNaseH-like_sf"/>
</dbReference>
<dbReference type="SUPFAM" id="SSF53098">
    <property type="entry name" value="Ribonuclease H-like"/>
    <property type="match status" value="1"/>
</dbReference>
<dbReference type="Pfam" id="PF13683">
    <property type="entry name" value="rve_3"/>
    <property type="match status" value="1"/>
</dbReference>
<proteinExistence type="predicted"/>
<dbReference type="PANTHER" id="PTHR35004">
    <property type="entry name" value="TRANSPOSASE RV3428C-RELATED"/>
    <property type="match status" value="1"/>
</dbReference>
<dbReference type="Pfam" id="PF13565">
    <property type="entry name" value="HTH_32"/>
    <property type="match status" value="1"/>
</dbReference>
<accession>A0A6H3F8D9</accession>
<protein>
    <submittedName>
        <fullName evidence="2">IS481 family transposase</fullName>
    </submittedName>
</protein>
<keyword evidence="3" id="KW-1185">Reference proteome</keyword>
<sequence>MNSHKNAKLTVRSREEMVRRMRDNPAATVAAGFGVTLRTARKWMKRYREGGVASLADASSRPRCCRNRLTEMDLAEIFELRKKRQTGDAIALRLGLCRSTVFRALRKLGCSRLSSLEKKEPIRRYQWEKPGQMLHLDIKRLGKIDGVGHRKAGTRQVRRRRPGWEYLHVCVDDASRAAYTAILPDETAESAIEFLWFAVAWYASHGIRVERVLTDNGACYKSWKFRDACRELGIKHKRTRPYRPQTNGKAERFIRTALNEWAYAETYTHSWKRAANLPIWTHHYNYSRPHTALGRKPPASKLERG</sequence>
<dbReference type="Proteomes" id="UP000292919">
    <property type="component" value="Unassembled WGS sequence"/>
</dbReference>
<dbReference type="NCBIfam" id="NF033577">
    <property type="entry name" value="transpos_IS481"/>
    <property type="match status" value="1"/>
</dbReference>
<gene>
    <name evidence="2" type="ORF">EB812_11590</name>
</gene>
<evidence type="ECO:0000259" key="1">
    <source>
        <dbReference type="PROSITE" id="PS50994"/>
    </source>
</evidence>
<dbReference type="SUPFAM" id="SSF46689">
    <property type="entry name" value="Homeodomain-like"/>
    <property type="match status" value="1"/>
</dbReference>
<dbReference type="InterPro" id="IPR047656">
    <property type="entry name" value="IS481-like_transpos"/>
</dbReference>
<reference evidence="2 3" key="1">
    <citation type="submission" date="2018-12" db="EMBL/GenBank/DDBJ databases">
        <title>First genome draft of Desulfovibrio legallis sp. nov.</title>
        <authorList>
            <person name="Ben Dhia O."/>
            <person name="Najjari A."/>
            <person name="Ferjani R."/>
            <person name="Fhoula I."/>
            <person name="Fardeau M.-L."/>
            <person name="Boudabbous A."/>
            <person name="Ouzari H.I."/>
        </authorList>
    </citation>
    <scope>NUCLEOTIDE SEQUENCE [LARGE SCALE GENOMIC DNA]</scope>
    <source>
        <strain evidence="2 3">H1T</strain>
    </source>
</reference>
<dbReference type="EMBL" id="SIXC01000031">
    <property type="protein sequence ID" value="TBH78156.1"/>
    <property type="molecule type" value="Genomic_DNA"/>
</dbReference>
<dbReference type="InterPro" id="IPR036397">
    <property type="entry name" value="RNaseH_sf"/>
</dbReference>
<dbReference type="PROSITE" id="PS50994">
    <property type="entry name" value="INTEGRASE"/>
    <property type="match status" value="1"/>
</dbReference>
<feature type="domain" description="Integrase catalytic" evidence="1">
    <location>
        <begin position="126"/>
        <end position="305"/>
    </location>
</feature>
<dbReference type="GO" id="GO:0015074">
    <property type="term" value="P:DNA integration"/>
    <property type="evidence" value="ECO:0007669"/>
    <property type="project" value="InterPro"/>
</dbReference>
<dbReference type="RefSeq" id="WP_130958329.1">
    <property type="nucleotide sequence ID" value="NZ_SIXC01000031.1"/>
</dbReference>
<dbReference type="PANTHER" id="PTHR35004:SF6">
    <property type="entry name" value="TRANSPOSASE"/>
    <property type="match status" value="1"/>
</dbReference>
<dbReference type="AlphaFoldDB" id="A0A6H3F8D9"/>
<comment type="caution">
    <text evidence="2">The sequence shown here is derived from an EMBL/GenBank/DDBJ whole genome shotgun (WGS) entry which is preliminary data.</text>
</comment>
<dbReference type="InterPro" id="IPR001584">
    <property type="entry name" value="Integrase_cat-core"/>
</dbReference>
<organism evidence="2 3">
    <name type="scientific">Desulfovibrio legallii</name>
    <dbReference type="NCBI Taxonomy" id="571438"/>
    <lineage>
        <taxon>Bacteria</taxon>
        <taxon>Pseudomonadati</taxon>
        <taxon>Thermodesulfobacteriota</taxon>
        <taxon>Desulfovibrionia</taxon>
        <taxon>Desulfovibrionales</taxon>
        <taxon>Desulfovibrionaceae</taxon>
        <taxon>Desulfovibrio</taxon>
    </lineage>
</organism>
<evidence type="ECO:0000313" key="2">
    <source>
        <dbReference type="EMBL" id="TBH78156.1"/>
    </source>
</evidence>
<dbReference type="InterPro" id="IPR009057">
    <property type="entry name" value="Homeodomain-like_sf"/>
</dbReference>
<evidence type="ECO:0000313" key="3">
    <source>
        <dbReference type="Proteomes" id="UP000292919"/>
    </source>
</evidence>
<dbReference type="Gene3D" id="3.30.420.10">
    <property type="entry name" value="Ribonuclease H-like superfamily/Ribonuclease H"/>
    <property type="match status" value="1"/>
</dbReference>
<dbReference type="Gene3D" id="1.10.10.60">
    <property type="entry name" value="Homeodomain-like"/>
    <property type="match status" value="1"/>
</dbReference>